<feature type="region of interest" description="Disordered" evidence="4">
    <location>
        <begin position="979"/>
        <end position="1051"/>
    </location>
</feature>
<keyword evidence="7" id="KW-1185">Reference proteome</keyword>
<dbReference type="InParanoid" id="A0A1Y2AF84"/>
<protein>
    <recommendedName>
        <fullName evidence="5">Zn(2)-C6 fungal-type domain-containing protein</fullName>
    </recommendedName>
</protein>
<dbReference type="InterPro" id="IPR001138">
    <property type="entry name" value="Zn2Cys6_DnaBD"/>
</dbReference>
<dbReference type="Gene3D" id="4.10.240.10">
    <property type="entry name" value="Zn(2)-C6 fungal-type DNA-binding domain"/>
    <property type="match status" value="1"/>
</dbReference>
<dbReference type="Pfam" id="PF04082">
    <property type="entry name" value="Fungal_trans"/>
    <property type="match status" value="1"/>
</dbReference>
<dbReference type="PROSITE" id="PS50048">
    <property type="entry name" value="ZN2_CY6_FUNGAL_2"/>
    <property type="match status" value="1"/>
</dbReference>
<evidence type="ECO:0000313" key="6">
    <source>
        <dbReference type="EMBL" id="ORY21258.1"/>
    </source>
</evidence>
<dbReference type="CDD" id="cd12148">
    <property type="entry name" value="fungal_TF_MHR"/>
    <property type="match status" value="1"/>
</dbReference>
<dbReference type="PANTHER" id="PTHR31001">
    <property type="entry name" value="UNCHARACTERIZED TRANSCRIPTIONAL REGULATORY PROTEIN"/>
    <property type="match status" value="1"/>
</dbReference>
<dbReference type="PROSITE" id="PS00463">
    <property type="entry name" value="ZN2_CY6_FUNGAL_1"/>
    <property type="match status" value="1"/>
</dbReference>
<dbReference type="SMART" id="SM00066">
    <property type="entry name" value="GAL4"/>
    <property type="match status" value="1"/>
</dbReference>
<dbReference type="Proteomes" id="UP000193986">
    <property type="component" value="Unassembled WGS sequence"/>
</dbReference>
<dbReference type="InterPro" id="IPR036864">
    <property type="entry name" value="Zn2-C6_fun-type_DNA-bd_sf"/>
</dbReference>
<feature type="compositionally biased region" description="Pro residues" evidence="4">
    <location>
        <begin position="1"/>
        <end position="15"/>
    </location>
</feature>
<evidence type="ECO:0000256" key="4">
    <source>
        <dbReference type="SAM" id="MobiDB-lite"/>
    </source>
</evidence>
<dbReference type="OrthoDB" id="3364175at2759"/>
<feature type="compositionally biased region" description="Polar residues" evidence="4">
    <location>
        <begin position="37"/>
        <end position="48"/>
    </location>
</feature>
<evidence type="ECO:0000313" key="7">
    <source>
        <dbReference type="Proteomes" id="UP000193986"/>
    </source>
</evidence>
<name>A0A1Y2AF84_9TREE</name>
<dbReference type="AlphaFoldDB" id="A0A1Y2AF84"/>
<dbReference type="InterPro" id="IPR007219">
    <property type="entry name" value="XnlR_reg_dom"/>
</dbReference>
<evidence type="ECO:0000256" key="1">
    <source>
        <dbReference type="ARBA" id="ARBA00004123"/>
    </source>
</evidence>
<dbReference type="GO" id="GO:0005634">
    <property type="term" value="C:nucleus"/>
    <property type="evidence" value="ECO:0007669"/>
    <property type="project" value="UniProtKB-SubCell"/>
</dbReference>
<feature type="domain" description="Zn(2)-C6 fungal-type" evidence="5">
    <location>
        <begin position="88"/>
        <end position="117"/>
    </location>
</feature>
<feature type="compositionally biased region" description="Polar residues" evidence="4">
    <location>
        <begin position="820"/>
        <end position="850"/>
    </location>
</feature>
<accession>A0A1Y2AF84</accession>
<sequence>MSRPPPSSAYPPLPPGGHQIPPFPQLLHIKDEPHRTGASTPVLSQSEHMSPEEYDEIEDHNSPTNPRGTGAGGKDRKPHATRRRVVQSCSECRRRKIKCDKKFPCGPCVLRNDQARCHEVGMLIVFQAEKTVMTSPSNYASTADLAHLAHRLDALESSLLKSGALLPADLEQYLKNTRTHLTDIQDSEVAGRPVATARDKKTLTQIDNEEVDDTEGAALTLEHLAFGRSRVDGSHSLPHFGARMPSTVSRLAPNNDYHLNRGSFSLQAGPSPGSAPGRESPHEPMRKSSLNQLNDFRLLGSNYGETLSPEERGARIDALLDLLGPLDVFDLFYRKTDVAMRALTKVLPSRERGELLVNAYLDRVDWLHRCLHVPTFMRQCNDLWALPTDLVVHEISLPFVALYFTVCTLGLLFMETAESNKHFSHDEAVELPDLWFNAARSAMWAADFMGCHTTEGIQSMVLLGVYLNNRDRGEAAWAMLGAGIKMAQGLGLSRLGAEQQSVDGKPLPMWTGRWGSLIQREVGRRIWWNLVFLDWALAPSYNFSCSIQPDQIKTALPANIEDEDIIDDQPLKPQPMSVRTRMSFQLARLKFAEISHRQIWQANNHNHPPYSFILSVDGELRKAMIELPAFFQPDSSAPNPPANDPKGLVQYYEKVMLNLAIHSRMLRLHRPWLSRGYEDERFAYSKEQCIRAARASLRMMSKNDGTASFLEKWWIPLFYVSVSGLVIIIDLLRTAKRDMNNTETVQKITEVKGALDQMRQISDVSHPSRAAVKVMDFLLAEVEERRQPGSTLGKRKASPGEEDDESGLQRAVKKLIRQAQLESDSPSQSTHSGTTPTNDQSGLPSFSPRSGQMDMRIFSDTPRDRPVFDAYPMPGPPAISAPAFPDGTNSGGQNGANSLAPAPPAYSSGTSPFTFPIDPTVSSSYPPTFFTPTNNPPALDPAVESMLQSYFPTPTPNQQMPLQQAPDDFLSRVFNFGWENGNQNQNGGGQAQTGIDGSLQNNGNLQPGQPGAGQGAGQGSIGGGGLHGTGQQNPGFSSGAFEGWGTHGWMA</sequence>
<dbReference type="EMBL" id="MCFC01000115">
    <property type="protein sequence ID" value="ORY21258.1"/>
    <property type="molecule type" value="Genomic_DNA"/>
</dbReference>
<feature type="region of interest" description="Disordered" evidence="4">
    <location>
        <begin position="259"/>
        <end position="287"/>
    </location>
</feature>
<dbReference type="GO" id="GO:0008270">
    <property type="term" value="F:zinc ion binding"/>
    <property type="evidence" value="ECO:0007669"/>
    <property type="project" value="InterPro"/>
</dbReference>
<dbReference type="SMART" id="SM00906">
    <property type="entry name" value="Fungal_trans"/>
    <property type="match status" value="1"/>
</dbReference>
<dbReference type="STRING" id="71784.A0A1Y2AF84"/>
<keyword evidence="3" id="KW-0539">Nucleus</keyword>
<comment type="subcellular location">
    <subcellularLocation>
        <location evidence="1">Nucleus</location>
    </subcellularLocation>
</comment>
<feature type="compositionally biased region" description="Gly residues" evidence="4">
    <location>
        <begin position="1010"/>
        <end position="1028"/>
    </location>
</feature>
<comment type="caution">
    <text evidence="6">The sequence shown here is derived from an EMBL/GenBank/DDBJ whole genome shotgun (WGS) entry which is preliminary data.</text>
</comment>
<dbReference type="GO" id="GO:0000981">
    <property type="term" value="F:DNA-binding transcription factor activity, RNA polymerase II-specific"/>
    <property type="evidence" value="ECO:0007669"/>
    <property type="project" value="InterPro"/>
</dbReference>
<evidence type="ECO:0000259" key="5">
    <source>
        <dbReference type="PROSITE" id="PS50048"/>
    </source>
</evidence>
<dbReference type="InterPro" id="IPR050613">
    <property type="entry name" value="Sec_Metabolite_Reg"/>
</dbReference>
<dbReference type="SUPFAM" id="SSF57701">
    <property type="entry name" value="Zn2/Cys6 DNA-binding domain"/>
    <property type="match status" value="1"/>
</dbReference>
<evidence type="ECO:0000256" key="2">
    <source>
        <dbReference type="ARBA" id="ARBA00022723"/>
    </source>
</evidence>
<evidence type="ECO:0000256" key="3">
    <source>
        <dbReference type="ARBA" id="ARBA00023242"/>
    </source>
</evidence>
<gene>
    <name evidence="6" type="ORF">BCR39DRAFT_569954</name>
</gene>
<keyword evidence="2" id="KW-0479">Metal-binding</keyword>
<feature type="region of interest" description="Disordered" evidence="4">
    <location>
        <begin position="786"/>
        <end position="905"/>
    </location>
</feature>
<feature type="region of interest" description="Disordered" evidence="4">
    <location>
        <begin position="1"/>
        <end position="83"/>
    </location>
</feature>
<dbReference type="Pfam" id="PF00172">
    <property type="entry name" value="Zn_clus"/>
    <property type="match status" value="1"/>
</dbReference>
<reference evidence="6 7" key="1">
    <citation type="submission" date="2016-07" db="EMBL/GenBank/DDBJ databases">
        <title>Pervasive Adenine N6-methylation of Active Genes in Fungi.</title>
        <authorList>
            <consortium name="DOE Joint Genome Institute"/>
            <person name="Mondo S.J."/>
            <person name="Dannebaum R.O."/>
            <person name="Kuo R.C."/>
            <person name="Labutti K."/>
            <person name="Haridas S."/>
            <person name="Kuo A."/>
            <person name="Salamov A."/>
            <person name="Ahrendt S.R."/>
            <person name="Lipzen A."/>
            <person name="Sullivan W."/>
            <person name="Andreopoulos W.B."/>
            <person name="Clum A."/>
            <person name="Lindquist E."/>
            <person name="Daum C."/>
            <person name="Ramamoorthy G.K."/>
            <person name="Gryganskyi A."/>
            <person name="Culley D."/>
            <person name="Magnuson J.K."/>
            <person name="James T.Y."/>
            <person name="O'Malley M.A."/>
            <person name="Stajich J.E."/>
            <person name="Spatafora J.W."/>
            <person name="Visel A."/>
            <person name="Grigoriev I.V."/>
        </authorList>
    </citation>
    <scope>NUCLEOTIDE SEQUENCE [LARGE SCALE GENOMIC DNA]</scope>
    <source>
        <strain evidence="6 7">68-887.2</strain>
    </source>
</reference>
<dbReference type="PANTHER" id="PTHR31001:SF76">
    <property type="entry name" value="ZN(2)-C6 FUNGAL-TYPE DOMAIN-CONTAINING PROTEIN"/>
    <property type="match status" value="1"/>
</dbReference>
<feature type="compositionally biased region" description="Low complexity" evidence="4">
    <location>
        <begin position="997"/>
        <end position="1009"/>
    </location>
</feature>
<organism evidence="6 7">
    <name type="scientific">Naematelia encephala</name>
    <dbReference type="NCBI Taxonomy" id="71784"/>
    <lineage>
        <taxon>Eukaryota</taxon>
        <taxon>Fungi</taxon>
        <taxon>Dikarya</taxon>
        <taxon>Basidiomycota</taxon>
        <taxon>Agaricomycotina</taxon>
        <taxon>Tremellomycetes</taxon>
        <taxon>Tremellales</taxon>
        <taxon>Naemateliaceae</taxon>
        <taxon>Naematelia</taxon>
    </lineage>
</organism>
<dbReference type="CDD" id="cd00067">
    <property type="entry name" value="GAL4"/>
    <property type="match status" value="1"/>
</dbReference>
<dbReference type="GO" id="GO:0006351">
    <property type="term" value="P:DNA-templated transcription"/>
    <property type="evidence" value="ECO:0007669"/>
    <property type="project" value="InterPro"/>
</dbReference>
<dbReference type="GO" id="GO:0003677">
    <property type="term" value="F:DNA binding"/>
    <property type="evidence" value="ECO:0007669"/>
    <property type="project" value="InterPro"/>
</dbReference>
<proteinExistence type="predicted"/>